<evidence type="ECO:0000313" key="3">
    <source>
        <dbReference type="EMBL" id="QLQ78431.1"/>
    </source>
</evidence>
<keyword evidence="4" id="KW-1185">Reference proteome</keyword>
<dbReference type="GO" id="GO:0006334">
    <property type="term" value="P:nucleosome assembly"/>
    <property type="evidence" value="ECO:0007669"/>
    <property type="project" value="InterPro"/>
</dbReference>
<keyword evidence="2" id="KW-0175">Coiled coil</keyword>
<protein>
    <submittedName>
        <fullName evidence="3">Uncharacterized protein</fullName>
    </submittedName>
</protein>
<comment type="similarity">
    <text evidence="1">Belongs to the nucleosome assembly protein (NAP) family.</text>
</comment>
<dbReference type="Gene3D" id="3.30.1120.90">
    <property type="entry name" value="Nucleosome assembly protein"/>
    <property type="match status" value="2"/>
</dbReference>
<gene>
    <name evidence="3" type="ORF">HG537_0A06780</name>
</gene>
<reference evidence="3 4" key="1">
    <citation type="submission" date="2020-06" db="EMBL/GenBank/DDBJ databases">
        <title>The yeast mating-type switching endonuclease HO is a domesticated member of an unorthodox homing genetic element family.</title>
        <authorList>
            <person name="Coughlan A.Y."/>
            <person name="Lombardi L."/>
            <person name="Braun-Galleani S."/>
            <person name="Martos A.R."/>
            <person name="Galeote V."/>
            <person name="Bigey F."/>
            <person name="Dequin S."/>
            <person name="Byrne K.P."/>
            <person name="Wolfe K.H."/>
        </authorList>
    </citation>
    <scope>NUCLEOTIDE SEQUENCE [LARGE SCALE GENOMIC DNA]</scope>
    <source>
        <strain evidence="3 4">CBS2947</strain>
    </source>
</reference>
<organism evidence="3 4">
    <name type="scientific">Torulaspora globosa</name>
    <dbReference type="NCBI Taxonomy" id="48254"/>
    <lineage>
        <taxon>Eukaryota</taxon>
        <taxon>Fungi</taxon>
        <taxon>Dikarya</taxon>
        <taxon>Ascomycota</taxon>
        <taxon>Saccharomycotina</taxon>
        <taxon>Saccharomycetes</taxon>
        <taxon>Saccharomycetales</taxon>
        <taxon>Saccharomycetaceae</taxon>
        <taxon>Torulaspora</taxon>
    </lineage>
</organism>
<evidence type="ECO:0000256" key="1">
    <source>
        <dbReference type="ARBA" id="ARBA00009947"/>
    </source>
</evidence>
<dbReference type="AlphaFoldDB" id="A0A7H9HMJ9"/>
<accession>A0A7H9HMJ9</accession>
<dbReference type="OrthoDB" id="19419at2759"/>
<dbReference type="SUPFAM" id="SSF143113">
    <property type="entry name" value="NAP-like"/>
    <property type="match status" value="1"/>
</dbReference>
<dbReference type="Proteomes" id="UP000510647">
    <property type="component" value="Chromosome 1"/>
</dbReference>
<evidence type="ECO:0000256" key="2">
    <source>
        <dbReference type="SAM" id="Coils"/>
    </source>
</evidence>
<dbReference type="InterPro" id="IPR037231">
    <property type="entry name" value="NAP-like_sf"/>
</dbReference>
<dbReference type="GO" id="GO:0005634">
    <property type="term" value="C:nucleus"/>
    <property type="evidence" value="ECO:0007669"/>
    <property type="project" value="InterPro"/>
</dbReference>
<feature type="coiled-coil region" evidence="2">
    <location>
        <begin position="32"/>
        <end position="59"/>
    </location>
</feature>
<name>A0A7H9HMJ9_9SACH</name>
<sequence>MFNRGQCLTRLHCKLIGVVFAGEGLATNWRRRSTALNELADCEEDVEKAEEDIELYRLKRLVPLYNRRDEIIERIPGFWRVVLSQHDEFADHIKASDFKYVDAIKSIIVHWKTFQDYEIEFKFNAIEGELKEQTIRKHFSLKDEQLISEPVDIGVSGTTERKSFVDWFNWTGVSNEKEFPDGGELAALFSEDIYPYCVKYYTEAQRDVEDEESADNSSEGELILD</sequence>
<dbReference type="InterPro" id="IPR002164">
    <property type="entry name" value="NAP_family"/>
</dbReference>
<dbReference type="PANTHER" id="PTHR11875">
    <property type="entry name" value="TESTIS-SPECIFIC Y-ENCODED PROTEIN"/>
    <property type="match status" value="1"/>
</dbReference>
<evidence type="ECO:0000313" key="4">
    <source>
        <dbReference type="Proteomes" id="UP000510647"/>
    </source>
</evidence>
<proteinExistence type="inferred from homology"/>
<dbReference type="EMBL" id="CP059267">
    <property type="protein sequence ID" value="QLQ78431.1"/>
    <property type="molecule type" value="Genomic_DNA"/>
</dbReference>